<evidence type="ECO:0000313" key="4">
    <source>
        <dbReference type="Proteomes" id="UP000076842"/>
    </source>
</evidence>
<dbReference type="InterPro" id="IPR049192">
    <property type="entry name" value="DUF4246_C"/>
</dbReference>
<dbReference type="STRING" id="1353952.A0A165EN67"/>
<protein>
    <recommendedName>
        <fullName evidence="2">DUF4246 domain-containing protein</fullName>
    </recommendedName>
</protein>
<reference evidence="3 4" key="1">
    <citation type="journal article" date="2016" name="Mol. Biol. Evol.">
        <title>Comparative Genomics of Early-Diverging Mushroom-Forming Fungi Provides Insights into the Origins of Lignocellulose Decay Capabilities.</title>
        <authorList>
            <person name="Nagy L.G."/>
            <person name="Riley R."/>
            <person name="Tritt A."/>
            <person name="Adam C."/>
            <person name="Daum C."/>
            <person name="Floudas D."/>
            <person name="Sun H."/>
            <person name="Yadav J.S."/>
            <person name="Pangilinan J."/>
            <person name="Larsson K.H."/>
            <person name="Matsuura K."/>
            <person name="Barry K."/>
            <person name="Labutti K."/>
            <person name="Kuo R."/>
            <person name="Ohm R.A."/>
            <person name="Bhattacharya S.S."/>
            <person name="Shirouzu T."/>
            <person name="Yoshinaga Y."/>
            <person name="Martin F.M."/>
            <person name="Grigoriev I.V."/>
            <person name="Hibbett D.S."/>
        </authorList>
    </citation>
    <scope>NUCLEOTIDE SEQUENCE [LARGE SCALE GENOMIC DNA]</scope>
    <source>
        <strain evidence="3 4">HHB12733</strain>
    </source>
</reference>
<name>A0A165EN67_9BASI</name>
<dbReference type="AlphaFoldDB" id="A0A165EN67"/>
<dbReference type="InParanoid" id="A0A165EN67"/>
<evidence type="ECO:0000259" key="2">
    <source>
        <dbReference type="Pfam" id="PF14033"/>
    </source>
</evidence>
<accession>A0A165EN67</accession>
<gene>
    <name evidence="3" type="ORF">CALCODRAFT_518889</name>
</gene>
<dbReference type="InterPro" id="IPR025340">
    <property type="entry name" value="DUF4246"/>
</dbReference>
<organism evidence="3 4">
    <name type="scientific">Calocera cornea HHB12733</name>
    <dbReference type="NCBI Taxonomy" id="1353952"/>
    <lineage>
        <taxon>Eukaryota</taxon>
        <taxon>Fungi</taxon>
        <taxon>Dikarya</taxon>
        <taxon>Basidiomycota</taxon>
        <taxon>Agaricomycotina</taxon>
        <taxon>Dacrymycetes</taxon>
        <taxon>Dacrymycetales</taxon>
        <taxon>Dacrymycetaceae</taxon>
        <taxon>Calocera</taxon>
    </lineage>
</organism>
<evidence type="ECO:0000313" key="3">
    <source>
        <dbReference type="EMBL" id="KZT55198.1"/>
    </source>
</evidence>
<dbReference type="PANTHER" id="PTHR33119:SF1">
    <property type="entry name" value="FE2OG DIOXYGENASE DOMAIN-CONTAINING PROTEIN"/>
    <property type="match status" value="1"/>
</dbReference>
<dbReference type="Proteomes" id="UP000076842">
    <property type="component" value="Unassembled WGS sequence"/>
</dbReference>
<keyword evidence="4" id="KW-1185">Reference proteome</keyword>
<dbReference type="Pfam" id="PF14033">
    <property type="entry name" value="DUF4246"/>
    <property type="match status" value="1"/>
</dbReference>
<evidence type="ECO:0000256" key="1">
    <source>
        <dbReference type="SAM" id="MobiDB-lite"/>
    </source>
</evidence>
<proteinExistence type="predicted"/>
<dbReference type="OrthoDB" id="415532at2759"/>
<sequence length="625" mass="70546">MATLTPPPTGWEKPFAAAIRSKPNWHLKLLDDSRGLAEKWVAEARLVERGVGMGDIDALFLELKREALRIQHLDPIFPPSIPHPADLTLWPPIDTLISTSLSQHTLRTAALKERVGIFTSDNLVPRELRDVLERELDRLGEGEVGDWHPGSGGKVLDLIHPSLYPYVQGTTRLLNHQHPLNRVEKFRTETKYHVDEYTERSTAHESVYAWLPSIFAISLEGSVSIESPITALGPRAEHPTLYAALERVFQLALPQIERSMFWTWVYEKSASFRRWEERAAERQAGDLGRWRERVVQQQREKREEEEGRVRDGPETEVGEEKLGAAGESRLRGKKLKVIVKAANYVLKPGEEYKGSWHVEGAPHEHIRASLIYYYSCSPTISDSGLSFRRLRTEQDRPNMAVEHGDDFSVWGGPLGEEEENYEEVMDYPSDVEDAEASGYPYQLPRNIVLGTVPTTGVGEAGNGREGTGRMLSFPNWLQHQVAGLKNTATEGTEPAVRKILCFFIVNESYPAVDPETHQLNFPGFSYSGPQIWPTITPVPTTADILPQQRFRIFPYVHNALDMACKRATGGRGLPVELAIDICAEAGMGMSRADAEEHRRRLMDDRRADVAEVNDAWEEHYGLCEH</sequence>
<feature type="domain" description="DUF4246" evidence="2">
    <location>
        <begin position="108"/>
        <end position="506"/>
    </location>
</feature>
<dbReference type="PANTHER" id="PTHR33119">
    <property type="entry name" value="IFI3P"/>
    <property type="match status" value="1"/>
</dbReference>
<dbReference type="EMBL" id="KV423999">
    <property type="protein sequence ID" value="KZT55198.1"/>
    <property type="molecule type" value="Genomic_DNA"/>
</dbReference>
<feature type="region of interest" description="Disordered" evidence="1">
    <location>
        <begin position="293"/>
        <end position="321"/>
    </location>
</feature>